<evidence type="ECO:0000313" key="3">
    <source>
        <dbReference type="Proteomes" id="UP000006695"/>
    </source>
</evidence>
<organism evidence="2 3">
    <name type="scientific">Geotalea uraniireducens (strain Rf4)</name>
    <name type="common">Geobacter uraniireducens</name>
    <dbReference type="NCBI Taxonomy" id="351605"/>
    <lineage>
        <taxon>Bacteria</taxon>
        <taxon>Pseudomonadati</taxon>
        <taxon>Thermodesulfobacteriota</taxon>
        <taxon>Desulfuromonadia</taxon>
        <taxon>Geobacterales</taxon>
        <taxon>Geobacteraceae</taxon>
        <taxon>Geotalea</taxon>
    </lineage>
</organism>
<dbReference type="AlphaFoldDB" id="A5GF24"/>
<proteinExistence type="predicted"/>
<keyword evidence="3" id="KW-1185">Reference proteome</keyword>
<accession>A5GF24</accession>
<keyword evidence="1" id="KW-0732">Signal</keyword>
<feature type="signal peptide" evidence="1">
    <location>
        <begin position="1"/>
        <end position="21"/>
    </location>
</feature>
<dbReference type="KEGG" id="gur:Gura_1839"/>
<evidence type="ECO:0000256" key="1">
    <source>
        <dbReference type="SAM" id="SignalP"/>
    </source>
</evidence>
<dbReference type="RefSeq" id="WP_011938734.1">
    <property type="nucleotide sequence ID" value="NC_009483.1"/>
</dbReference>
<dbReference type="HOGENOM" id="CLU_635792_0_0_7"/>
<evidence type="ECO:0000313" key="2">
    <source>
        <dbReference type="EMBL" id="ABQ26029.1"/>
    </source>
</evidence>
<protein>
    <submittedName>
        <fullName evidence="2">Uncharacterized protein</fullName>
    </submittedName>
</protein>
<dbReference type="STRING" id="351605.Gura_1839"/>
<feature type="chain" id="PRO_5002681656" evidence="1">
    <location>
        <begin position="22"/>
        <end position="431"/>
    </location>
</feature>
<dbReference type="EMBL" id="CP000698">
    <property type="protein sequence ID" value="ABQ26029.1"/>
    <property type="molecule type" value="Genomic_DNA"/>
</dbReference>
<reference evidence="2 3" key="1">
    <citation type="submission" date="2007-05" db="EMBL/GenBank/DDBJ databases">
        <title>Complete sequence of Geobacter uraniireducens Rf4.</title>
        <authorList>
            <consortium name="US DOE Joint Genome Institute"/>
            <person name="Copeland A."/>
            <person name="Lucas S."/>
            <person name="Lapidus A."/>
            <person name="Barry K."/>
            <person name="Detter J.C."/>
            <person name="Glavina del Rio T."/>
            <person name="Hammon N."/>
            <person name="Israni S."/>
            <person name="Dalin E."/>
            <person name="Tice H."/>
            <person name="Pitluck S."/>
            <person name="Chertkov O."/>
            <person name="Brettin T."/>
            <person name="Bruce D."/>
            <person name="Han C."/>
            <person name="Schmutz J."/>
            <person name="Larimer F."/>
            <person name="Land M."/>
            <person name="Hauser L."/>
            <person name="Kyrpides N."/>
            <person name="Mikhailova N."/>
            <person name="Shelobolina E."/>
            <person name="Aklujkar M."/>
            <person name="Lovley D."/>
            <person name="Richardson P."/>
        </authorList>
    </citation>
    <scope>NUCLEOTIDE SEQUENCE [LARGE SCALE GENOMIC DNA]</scope>
    <source>
        <strain evidence="2 3">Rf4</strain>
    </source>
</reference>
<dbReference type="Proteomes" id="UP000006695">
    <property type="component" value="Chromosome"/>
</dbReference>
<name>A5GF24_GEOUR</name>
<gene>
    <name evidence="2" type="ordered locus">Gura_1839</name>
</gene>
<dbReference type="OrthoDB" id="5390943at2"/>
<sequence>MKILASTIVFLVSLLPTLSMATDAAINSTTLFRFEERSIPEFNKQTLVPATQFLGADLDRIGDENLSFHFYGWGRLDLADKSTDGSKSDGDLTYGYLRYNFPKANGEIKAGRFFIYEGGIVESINGISARADLLPTYQGLALSLFSGTPVTLDRANDNKGNYIVGGRLSYRYAGLLELGGSIVHEGGMDRNGPNSDLKDYRQLVGGDIWLSPHKMVELSGRTFYNTATSGISENSYVLTVRPSTPLIISALFNQYNLKDYFSDTNLRSLFNPDAGDKFKSYGGSVTYTIAKPVEVTADYKRYQRDSKGNSNRFGAELRLTLANNKLRSGFSYHRLDAASGINSFHEVRGYALYDQARYFGSLDAISHIFDDSIDGRKTAFEAIASIGYRIMPNLALSGDLSYGENPRMTEDLRGVLRLTYNYNYTNKGAGK</sequence>